<dbReference type="AlphaFoldDB" id="B7KGU2"/>
<dbReference type="STRING" id="65393.PCC7424_5078"/>
<keyword evidence="1" id="KW-0812">Transmembrane</keyword>
<sequence>MNTKIILWLIWVIFITYTLWLAPLDQPGNLTLVEKLIKLEWADLNAIIPVIFSLMGVWPLIYASFMFIDERTQPISAWPSFVTSNGAGVIGLLPYLILRHPNQDSIKNKTILLKILDSRAYGVILSLTTLGLFIYAILGGDWGDFIRQWQTNHFVHLISLDFCLMCVVFPAVLGDDMARRGLRDDKLFWIVTLIPLLGALAYLCLRPPLPEENATL</sequence>
<dbReference type="PANTHER" id="PTHR36009">
    <property type="match status" value="1"/>
</dbReference>
<organism evidence="2 3">
    <name type="scientific">Gloeothece citriformis (strain PCC 7424)</name>
    <name type="common">Cyanothece sp. (strain PCC 7424)</name>
    <dbReference type="NCBI Taxonomy" id="65393"/>
    <lineage>
        <taxon>Bacteria</taxon>
        <taxon>Bacillati</taxon>
        <taxon>Cyanobacteriota</taxon>
        <taxon>Cyanophyceae</taxon>
        <taxon>Oscillatoriophycideae</taxon>
        <taxon>Chroococcales</taxon>
        <taxon>Aphanothecaceae</taxon>
        <taxon>Gloeothece</taxon>
        <taxon>Gloeothece citriformis</taxon>
    </lineage>
</organism>
<dbReference type="PANTHER" id="PTHR36009:SF3">
    <property type="entry name" value="TRANSMEMBRANE PROTEIN"/>
    <property type="match status" value="1"/>
</dbReference>
<reference evidence="3" key="1">
    <citation type="journal article" date="2011" name="MBio">
        <title>Novel metabolic attributes of the genus Cyanothece, comprising a group of unicellular nitrogen-fixing Cyanobacteria.</title>
        <authorList>
            <person name="Bandyopadhyay A."/>
            <person name="Elvitigala T."/>
            <person name="Welsh E."/>
            <person name="Stockel J."/>
            <person name="Liberton M."/>
            <person name="Min H."/>
            <person name="Sherman L.A."/>
            <person name="Pakrasi H.B."/>
        </authorList>
    </citation>
    <scope>NUCLEOTIDE SEQUENCE [LARGE SCALE GENOMIC DNA]</scope>
    <source>
        <strain evidence="3">PCC 7424</strain>
    </source>
</reference>
<dbReference type="Proteomes" id="UP000002384">
    <property type="component" value="Chromosome"/>
</dbReference>
<feature type="transmembrane region" description="Helical" evidence="1">
    <location>
        <begin position="44"/>
        <end position="65"/>
    </location>
</feature>
<dbReference type="HOGENOM" id="CLU_065697_1_1_3"/>
<feature type="transmembrane region" description="Helical" evidence="1">
    <location>
        <begin position="6"/>
        <end position="24"/>
    </location>
</feature>
<dbReference type="RefSeq" id="WP_015957009.1">
    <property type="nucleotide sequence ID" value="NC_011729.1"/>
</dbReference>
<evidence type="ECO:0008006" key="4">
    <source>
        <dbReference type="Google" id="ProtNLM"/>
    </source>
</evidence>
<dbReference type="OrthoDB" id="482433at2"/>
<dbReference type="eggNOG" id="ENOG502ZEHQ">
    <property type="taxonomic scope" value="Bacteria"/>
</dbReference>
<keyword evidence="3" id="KW-1185">Reference proteome</keyword>
<feature type="transmembrane region" description="Helical" evidence="1">
    <location>
        <begin position="186"/>
        <end position="203"/>
    </location>
</feature>
<evidence type="ECO:0000256" key="1">
    <source>
        <dbReference type="SAM" id="Phobius"/>
    </source>
</evidence>
<keyword evidence="1" id="KW-1133">Transmembrane helix</keyword>
<dbReference type="KEGG" id="cyc:PCC7424_5078"/>
<accession>B7KGU2</accession>
<protein>
    <recommendedName>
        <fullName evidence="4">DUF2834 domain-containing protein</fullName>
    </recommendedName>
</protein>
<evidence type="ECO:0000313" key="2">
    <source>
        <dbReference type="EMBL" id="ACK73429.1"/>
    </source>
</evidence>
<gene>
    <name evidence="2" type="ordered locus">PCC7424_5078</name>
</gene>
<evidence type="ECO:0000313" key="3">
    <source>
        <dbReference type="Proteomes" id="UP000002384"/>
    </source>
</evidence>
<feature type="transmembrane region" description="Helical" evidence="1">
    <location>
        <begin position="77"/>
        <end position="98"/>
    </location>
</feature>
<feature type="transmembrane region" description="Helical" evidence="1">
    <location>
        <begin position="153"/>
        <end position="174"/>
    </location>
</feature>
<keyword evidence="1" id="KW-0472">Membrane</keyword>
<dbReference type="EMBL" id="CP001291">
    <property type="protein sequence ID" value="ACK73429.1"/>
    <property type="molecule type" value="Genomic_DNA"/>
</dbReference>
<feature type="transmembrane region" description="Helical" evidence="1">
    <location>
        <begin position="119"/>
        <end position="138"/>
    </location>
</feature>
<proteinExistence type="predicted"/>
<name>B7KGU2_GLOC7</name>